<reference evidence="2 3" key="1">
    <citation type="submission" date="2017-05" db="EMBL/GenBank/DDBJ databases">
        <title>Complete genome sequence of Streptomyces sp. SCSIO 03032 revealed the diverse biosynthetic pathways for its bioactive secondary metabolites.</title>
        <authorList>
            <person name="Ma L."/>
            <person name="Zhu Y."/>
            <person name="Zhang W."/>
            <person name="Zhang G."/>
            <person name="Tian X."/>
            <person name="Zhang S."/>
            <person name="Zhang C."/>
        </authorList>
    </citation>
    <scope>NUCLEOTIDE SEQUENCE [LARGE SCALE GENOMIC DNA]</scope>
    <source>
        <strain evidence="2 3">SCSIO 03032</strain>
    </source>
</reference>
<name>A0A1W7CTF0_9ACTN</name>
<dbReference type="InterPro" id="IPR012340">
    <property type="entry name" value="NA-bd_OB-fold"/>
</dbReference>
<feature type="compositionally biased region" description="Basic and acidic residues" evidence="1">
    <location>
        <begin position="43"/>
        <end position="53"/>
    </location>
</feature>
<evidence type="ECO:0000256" key="1">
    <source>
        <dbReference type="SAM" id="MobiDB-lite"/>
    </source>
</evidence>
<dbReference type="Proteomes" id="UP000194218">
    <property type="component" value="Chromosome"/>
</dbReference>
<gene>
    <name evidence="2" type="ORF">CAG99_03860</name>
</gene>
<dbReference type="Gene3D" id="2.40.50.140">
    <property type="entry name" value="Nucleic acid-binding proteins"/>
    <property type="match status" value="1"/>
</dbReference>
<evidence type="ECO:0000313" key="3">
    <source>
        <dbReference type="Proteomes" id="UP000194218"/>
    </source>
</evidence>
<evidence type="ECO:0008006" key="4">
    <source>
        <dbReference type="Google" id="ProtNLM"/>
    </source>
</evidence>
<accession>A0A1W7CTF0</accession>
<dbReference type="CDD" id="cd04488">
    <property type="entry name" value="RecG_wedge_OBF"/>
    <property type="match status" value="1"/>
</dbReference>
<keyword evidence="3" id="KW-1185">Reference proteome</keyword>
<proteinExistence type="predicted"/>
<feature type="region of interest" description="Disordered" evidence="1">
    <location>
        <begin position="1"/>
        <end position="53"/>
    </location>
</feature>
<dbReference type="AlphaFoldDB" id="A0A1W7CTF0"/>
<dbReference type="EMBL" id="CP021121">
    <property type="protein sequence ID" value="ARQ68084.1"/>
    <property type="molecule type" value="Genomic_DNA"/>
</dbReference>
<dbReference type="KEGG" id="smao:CAG99_03860"/>
<organism evidence="2 3">
    <name type="scientific">Streptomyces marincola</name>
    <dbReference type="NCBI Taxonomy" id="2878388"/>
    <lineage>
        <taxon>Bacteria</taxon>
        <taxon>Bacillati</taxon>
        <taxon>Actinomycetota</taxon>
        <taxon>Actinomycetes</taxon>
        <taxon>Kitasatosporales</taxon>
        <taxon>Streptomycetaceae</taxon>
        <taxon>Streptomyces</taxon>
    </lineage>
</organism>
<sequence>MSGRRYPEGMGTDSRGWLRRLLGRPGPGDRDDLAPETESPESGCRRISDCADGPEGRRVVRVSGTLRTVTRRTVAGMPALQAELDDGTASLDVVWLGRSAIAGIEPGRSLVAAGRIAVTRGRPVLFNPRYQLQPWDRPRETREKE</sequence>
<protein>
    <recommendedName>
        <fullName evidence="4">OB-fold nucleic acid binding domain-containing protein</fullName>
    </recommendedName>
</protein>
<evidence type="ECO:0000313" key="2">
    <source>
        <dbReference type="EMBL" id="ARQ68084.1"/>
    </source>
</evidence>